<evidence type="ECO:0000256" key="3">
    <source>
        <dbReference type="ARBA" id="ARBA00023242"/>
    </source>
</evidence>
<keyword evidence="8" id="KW-1185">Reference proteome</keyword>
<dbReference type="GO" id="GO:0044613">
    <property type="term" value="C:nuclear pore central transport channel"/>
    <property type="evidence" value="ECO:0007669"/>
    <property type="project" value="TreeGrafter"/>
</dbReference>
<keyword evidence="3" id="KW-0539">Nucleus</keyword>
<dbReference type="EMBL" id="CAACVS010000114">
    <property type="protein sequence ID" value="VEU37030.1"/>
    <property type="molecule type" value="Genomic_DNA"/>
</dbReference>
<feature type="domain" description="Nucleoporin Nup54 alpha-helical" evidence="6">
    <location>
        <begin position="209"/>
        <end position="334"/>
    </location>
</feature>
<feature type="compositionally biased region" description="Low complexity" evidence="5">
    <location>
        <begin position="96"/>
        <end position="110"/>
    </location>
</feature>
<dbReference type="Pfam" id="PF13874">
    <property type="entry name" value="Nup54"/>
    <property type="match status" value="1"/>
</dbReference>
<evidence type="ECO:0000313" key="8">
    <source>
        <dbReference type="Proteomes" id="UP000291116"/>
    </source>
</evidence>
<evidence type="ECO:0000256" key="5">
    <source>
        <dbReference type="SAM" id="MobiDB-lite"/>
    </source>
</evidence>
<dbReference type="Proteomes" id="UP000291116">
    <property type="component" value="Unassembled WGS sequence"/>
</dbReference>
<evidence type="ECO:0000256" key="2">
    <source>
        <dbReference type="ARBA" id="ARBA00022448"/>
    </source>
</evidence>
<evidence type="ECO:0000313" key="7">
    <source>
        <dbReference type="EMBL" id="VEU37030.1"/>
    </source>
</evidence>
<dbReference type="GO" id="GO:0006607">
    <property type="term" value="P:NLS-bearing protein import into nucleus"/>
    <property type="evidence" value="ECO:0007669"/>
    <property type="project" value="TreeGrafter"/>
</dbReference>
<dbReference type="InterPro" id="IPR024864">
    <property type="entry name" value="Nup54/Nup57/Nup44"/>
</dbReference>
<protein>
    <recommendedName>
        <fullName evidence="6">Nucleoporin Nup54 alpha-helical domain-containing protein</fullName>
    </recommendedName>
</protein>
<gene>
    <name evidence="7" type="ORF">PSNMU_V1.4_AUG-EV-PASAV3_0039030</name>
</gene>
<sequence>MSGGVTWGSNTVHTIGGAPAPASSGFSFGTPSPSPAPSAFGAPAPSAFGAPSTAPATGGFGFGSTAKPPAAGGGLFGTPAPAPGAFGTASSFGSFGQPKQPQQPGVPQHHIPAQAAMEAKITAERVVEASRIRTKIEKLHREYSGTCVVPEDGEESAKFVAVVYNEITPEERQLRMIHGMATGQPQEQGMYSQHFHDLQQQQPIFAPQRPPQINSRDWKMAVVNNPDPNNYVPTPIIGAVALQGRVSNQQTRAKAYADNAVAVQKNLEFIRQRAAIARQDLMEKDRQYATLRRRLLELMMRVEVARCLNKPLQPDEYRVMQRLTKLLDQVEKLRGAFFKLQDQAKTQSVSGNNGGVSINTSVADVDGNLVGSYKEELVGILKEQRRKLEKLNETAKNDLRDVGLIARRVVVSVPASIPH</sequence>
<name>A0A448Z4W8_9STRA</name>
<feature type="compositionally biased region" description="Low complexity" evidence="5">
    <location>
        <begin position="77"/>
        <end position="89"/>
    </location>
</feature>
<dbReference type="GO" id="GO:0036228">
    <property type="term" value="P:protein localization to nuclear inner membrane"/>
    <property type="evidence" value="ECO:0007669"/>
    <property type="project" value="TreeGrafter"/>
</dbReference>
<evidence type="ECO:0000256" key="1">
    <source>
        <dbReference type="ARBA" id="ARBA00004123"/>
    </source>
</evidence>
<evidence type="ECO:0000256" key="4">
    <source>
        <dbReference type="SAM" id="Coils"/>
    </source>
</evidence>
<dbReference type="GO" id="GO:0006999">
    <property type="term" value="P:nuclear pore organization"/>
    <property type="evidence" value="ECO:0007669"/>
    <property type="project" value="TreeGrafter"/>
</dbReference>
<dbReference type="OrthoDB" id="48337at2759"/>
<dbReference type="InterPro" id="IPR025712">
    <property type="entry name" value="Nup54_alpha-helical_dom"/>
</dbReference>
<keyword evidence="2" id="KW-0813">Transport</keyword>
<dbReference type="GO" id="GO:0017056">
    <property type="term" value="F:structural constituent of nuclear pore"/>
    <property type="evidence" value="ECO:0007669"/>
    <property type="project" value="TreeGrafter"/>
</dbReference>
<feature type="region of interest" description="Disordered" evidence="5">
    <location>
        <begin position="24"/>
        <end position="43"/>
    </location>
</feature>
<dbReference type="PANTHER" id="PTHR13000:SF0">
    <property type="entry name" value="NUCLEOPORIN P54"/>
    <property type="match status" value="1"/>
</dbReference>
<accession>A0A448Z4W8</accession>
<dbReference type="AlphaFoldDB" id="A0A448Z4W8"/>
<evidence type="ECO:0000259" key="6">
    <source>
        <dbReference type="Pfam" id="PF13874"/>
    </source>
</evidence>
<organism evidence="7 8">
    <name type="scientific">Pseudo-nitzschia multistriata</name>
    <dbReference type="NCBI Taxonomy" id="183589"/>
    <lineage>
        <taxon>Eukaryota</taxon>
        <taxon>Sar</taxon>
        <taxon>Stramenopiles</taxon>
        <taxon>Ochrophyta</taxon>
        <taxon>Bacillariophyta</taxon>
        <taxon>Bacillariophyceae</taxon>
        <taxon>Bacillariophycidae</taxon>
        <taxon>Bacillariales</taxon>
        <taxon>Bacillariaceae</taxon>
        <taxon>Pseudo-nitzschia</taxon>
    </lineage>
</organism>
<feature type="region of interest" description="Disordered" evidence="5">
    <location>
        <begin position="72"/>
        <end position="110"/>
    </location>
</feature>
<dbReference type="PANTHER" id="PTHR13000">
    <property type="entry name" value="NUCLEOPORIN P54"/>
    <property type="match status" value="1"/>
</dbReference>
<feature type="coiled-coil region" evidence="4">
    <location>
        <begin position="374"/>
        <end position="401"/>
    </location>
</feature>
<comment type="subcellular location">
    <subcellularLocation>
        <location evidence="1">Nucleus</location>
    </subcellularLocation>
</comment>
<reference evidence="7 8" key="1">
    <citation type="submission" date="2019-01" db="EMBL/GenBank/DDBJ databases">
        <authorList>
            <person name="Ferrante I. M."/>
        </authorList>
    </citation>
    <scope>NUCLEOTIDE SEQUENCE [LARGE SCALE GENOMIC DNA]</scope>
    <source>
        <strain evidence="7 8">B856</strain>
    </source>
</reference>
<proteinExistence type="predicted"/>
<keyword evidence="4" id="KW-0175">Coiled coil</keyword>